<dbReference type="InterPro" id="IPR036148">
    <property type="entry name" value="MmgE/PrpD_sf"/>
</dbReference>
<dbReference type="InterPro" id="IPR042188">
    <property type="entry name" value="MmgE/PrpD_sf_2"/>
</dbReference>
<dbReference type="Proteomes" id="UP000095672">
    <property type="component" value="Chromosome"/>
</dbReference>
<reference evidence="5" key="1">
    <citation type="submission" date="2016-01" db="EMBL/GenBank/DDBJ databases">
        <title>Complete genome sequence of Microbulbifer sp. CCB-MM1, a halophile isolated from Matang Mangrove Forest, Perak.</title>
        <authorList>
            <person name="Moh T.H."/>
            <person name="Dinesh B."/>
            <person name="Lau N.-S."/>
            <person name="Go F."/>
            <person name="Alexander Chong S.-C."/>
        </authorList>
    </citation>
    <scope>NUCLEOTIDE SEQUENCE [LARGE SCALE GENOMIC DNA]</scope>
    <source>
        <strain evidence="5">CCB-MM1</strain>
    </source>
</reference>
<protein>
    <submittedName>
        <fullName evidence="4">2-methylcitrate dehydratase</fullName>
        <ecNumber evidence="4">4.2.1.79</ecNumber>
    </submittedName>
</protein>
<name>A0A1C9WAZ7_9GAMM</name>
<keyword evidence="4" id="KW-0456">Lyase</keyword>
<evidence type="ECO:0000313" key="4">
    <source>
        <dbReference type="EMBL" id="AOS98319.1"/>
    </source>
</evidence>
<feature type="domain" description="MmgE/PrpD N-terminal" evidence="2">
    <location>
        <begin position="18"/>
        <end position="240"/>
    </location>
</feature>
<organism evidence="4 5">
    <name type="scientific">Microbulbifer aggregans</name>
    <dbReference type="NCBI Taxonomy" id="1769779"/>
    <lineage>
        <taxon>Bacteria</taxon>
        <taxon>Pseudomonadati</taxon>
        <taxon>Pseudomonadota</taxon>
        <taxon>Gammaproteobacteria</taxon>
        <taxon>Cellvibrionales</taxon>
        <taxon>Microbulbiferaceae</taxon>
        <taxon>Microbulbifer</taxon>
    </lineage>
</organism>
<dbReference type="InterPro" id="IPR045337">
    <property type="entry name" value="MmgE_PrpD_C"/>
</dbReference>
<feature type="domain" description="MmgE/PrpD C-terminal" evidence="3">
    <location>
        <begin position="265"/>
        <end position="414"/>
    </location>
</feature>
<evidence type="ECO:0000256" key="1">
    <source>
        <dbReference type="ARBA" id="ARBA00006174"/>
    </source>
</evidence>
<dbReference type="Pfam" id="PF03972">
    <property type="entry name" value="MmgE_PrpD_N"/>
    <property type="match status" value="1"/>
</dbReference>
<dbReference type="STRING" id="1769779.AUP74_02948"/>
<dbReference type="InterPro" id="IPR045336">
    <property type="entry name" value="MmgE_PrpD_N"/>
</dbReference>
<dbReference type="AlphaFoldDB" id="A0A1C9WAZ7"/>
<dbReference type="EMBL" id="CP014143">
    <property type="protein sequence ID" value="AOS98319.1"/>
    <property type="molecule type" value="Genomic_DNA"/>
</dbReference>
<dbReference type="GO" id="GO:0047547">
    <property type="term" value="F:2-methylcitrate dehydratase activity"/>
    <property type="evidence" value="ECO:0007669"/>
    <property type="project" value="UniProtKB-EC"/>
</dbReference>
<dbReference type="SUPFAM" id="SSF103378">
    <property type="entry name" value="2-methylcitrate dehydratase PrpD"/>
    <property type="match status" value="1"/>
</dbReference>
<proteinExistence type="inferred from homology"/>
<sequence>MKLPETLLQQLVPLLSREIDESTLARAQLHLLDWLGCAVYGTTSEMAGKLQSYLAQWGTAGENWNLGGKDTGWQDALQYHGALGSVSEMDDLHRNSTLHPGPVIIPAALAVAEMVRAKPSKLLGAIVVGYEAMIRIGRALGRDHYALYHSTSTCGSFGAAAAAAYMLALGPEETVWALANAGSRTGGFWQMRHEAVETKHLHNAAAAHAGVQAALLASEQLRGPASLLEGTQGFFAATSSRALPLAVIENASDNWLLFQCSFKPWPACRHTHPAIDAVRALGDLPSDEVSLLQICTYADALQFCDRLQPLSPAEARFSLQHCAAVALLYGEPGIGHFERDYLQREEVIALRSRVELRVGEEFELAYPGHFGARARVTLRDGSTRETVLNDAWGDPEWPLSMSDIIHKAQTLFAAAAIPEKPAGDVVEVVLNLCRQDDLSGLFSLVRTLGDHRGRL</sequence>
<dbReference type="PANTHER" id="PTHR16943">
    <property type="entry name" value="2-METHYLCITRATE DEHYDRATASE-RELATED"/>
    <property type="match status" value="1"/>
</dbReference>
<dbReference type="InterPro" id="IPR042183">
    <property type="entry name" value="MmgE/PrpD_sf_1"/>
</dbReference>
<comment type="similarity">
    <text evidence="1">Belongs to the PrpD family.</text>
</comment>
<accession>A0A1C9WAZ7</accession>
<dbReference type="Gene3D" id="1.10.4100.10">
    <property type="entry name" value="2-methylcitrate dehydratase PrpD"/>
    <property type="match status" value="1"/>
</dbReference>
<dbReference type="Gene3D" id="3.30.1330.120">
    <property type="entry name" value="2-methylcitrate dehydratase PrpD"/>
    <property type="match status" value="1"/>
</dbReference>
<dbReference type="PANTHER" id="PTHR16943:SF8">
    <property type="entry name" value="2-METHYLCITRATE DEHYDRATASE"/>
    <property type="match status" value="1"/>
</dbReference>
<dbReference type="KEGG" id="micc:AUP74_02948"/>
<dbReference type="RefSeq" id="WP_069948195.1">
    <property type="nucleotide sequence ID" value="NZ_CP014143.1"/>
</dbReference>
<evidence type="ECO:0000259" key="3">
    <source>
        <dbReference type="Pfam" id="PF19305"/>
    </source>
</evidence>
<dbReference type="Pfam" id="PF19305">
    <property type="entry name" value="MmgE_PrpD_C"/>
    <property type="match status" value="1"/>
</dbReference>
<evidence type="ECO:0000313" key="5">
    <source>
        <dbReference type="Proteomes" id="UP000095672"/>
    </source>
</evidence>
<gene>
    <name evidence="4" type="primary">prpD_2</name>
    <name evidence="4" type="ORF">AUP74_02948</name>
</gene>
<dbReference type="EC" id="4.2.1.79" evidence="4"/>
<evidence type="ECO:0000259" key="2">
    <source>
        <dbReference type="Pfam" id="PF03972"/>
    </source>
</evidence>
<dbReference type="OrthoDB" id="9791416at2"/>
<keyword evidence="5" id="KW-1185">Reference proteome</keyword>
<dbReference type="InterPro" id="IPR005656">
    <property type="entry name" value="MmgE_PrpD"/>
</dbReference>